<reference evidence="9 10" key="1">
    <citation type="submission" date="2010-10" db="EMBL/GenBank/DDBJ databases">
        <authorList>
            <person name="Durkin A.S."/>
            <person name="Madupu R."/>
            <person name="Torralba M."/>
            <person name="Gillis M."/>
            <person name="Methe B."/>
            <person name="Sutton G."/>
            <person name="Nelson K.E."/>
        </authorList>
    </citation>
    <scope>NUCLEOTIDE SEQUENCE [LARGE SCALE GENOMIC DNA]</scope>
    <source>
        <strain evidence="9 10">ACS-139-V-Col8</strain>
    </source>
</reference>
<evidence type="ECO:0000259" key="7">
    <source>
        <dbReference type="Pfam" id="PF01386"/>
    </source>
</evidence>
<evidence type="ECO:0000259" key="8">
    <source>
        <dbReference type="Pfam" id="PF14693"/>
    </source>
</evidence>
<keyword evidence="4 5" id="KW-0687">Ribonucleoprotein</keyword>
<dbReference type="Pfam" id="PF14693">
    <property type="entry name" value="Ribosomal_TL5_C"/>
    <property type="match status" value="1"/>
</dbReference>
<evidence type="ECO:0000256" key="6">
    <source>
        <dbReference type="SAM" id="MobiDB-lite"/>
    </source>
</evidence>
<dbReference type="HAMAP" id="MF_01334">
    <property type="entry name" value="Ribosomal_bL25_CTC"/>
    <property type="match status" value="1"/>
</dbReference>
<dbReference type="OrthoDB" id="9790002at2"/>
<dbReference type="InterPro" id="IPR020930">
    <property type="entry name" value="Ribosomal_uL5_bac-type"/>
</dbReference>
<dbReference type="CDD" id="cd00495">
    <property type="entry name" value="Ribosomal_L25_TL5_CTC"/>
    <property type="match status" value="1"/>
</dbReference>
<dbReference type="GO" id="GO:0006412">
    <property type="term" value="P:translation"/>
    <property type="evidence" value="ECO:0007669"/>
    <property type="project" value="UniProtKB-UniRule"/>
</dbReference>
<dbReference type="InterPro" id="IPR020057">
    <property type="entry name" value="Ribosomal_bL25_b-dom"/>
</dbReference>
<dbReference type="AlphaFoldDB" id="E4KQ68"/>
<proteinExistence type="inferred from homology"/>
<dbReference type="InterPro" id="IPR020056">
    <property type="entry name" value="Rbsml_bL25/Gln-tRNA_synth_N"/>
</dbReference>
<dbReference type="eggNOG" id="COG1825">
    <property type="taxonomic scope" value="Bacteria"/>
</dbReference>
<name>E4KQ68_9LACT</name>
<feature type="region of interest" description="Disordered" evidence="6">
    <location>
        <begin position="174"/>
        <end position="205"/>
    </location>
</feature>
<dbReference type="NCBIfam" id="TIGR00731">
    <property type="entry name" value="bL25_bact_ctc"/>
    <property type="match status" value="1"/>
</dbReference>
<comment type="caution">
    <text evidence="9">The sequence shown here is derived from an EMBL/GenBank/DDBJ whole genome shotgun (WGS) entry which is preliminary data.</text>
</comment>
<dbReference type="GO" id="GO:0003735">
    <property type="term" value="F:structural constituent of ribosome"/>
    <property type="evidence" value="ECO:0007669"/>
    <property type="project" value="InterPro"/>
</dbReference>
<dbReference type="Pfam" id="PF01386">
    <property type="entry name" value="Ribosomal_L25p"/>
    <property type="match status" value="1"/>
</dbReference>
<gene>
    <name evidence="5" type="primary">rplY</name>
    <name evidence="5" type="synonym">ctc</name>
    <name evidence="9" type="ORF">HMPREF9257_1667</name>
</gene>
<comment type="similarity">
    <text evidence="5">Belongs to the bacterial ribosomal protein bL25 family. CTC subfamily.</text>
</comment>
<evidence type="ECO:0000256" key="2">
    <source>
        <dbReference type="ARBA" id="ARBA00022884"/>
    </source>
</evidence>
<dbReference type="GO" id="GO:0022625">
    <property type="term" value="C:cytosolic large ribosomal subunit"/>
    <property type="evidence" value="ECO:0007669"/>
    <property type="project" value="TreeGrafter"/>
</dbReference>
<dbReference type="GO" id="GO:0008097">
    <property type="term" value="F:5S rRNA binding"/>
    <property type="evidence" value="ECO:0007669"/>
    <property type="project" value="InterPro"/>
</dbReference>
<evidence type="ECO:0000256" key="3">
    <source>
        <dbReference type="ARBA" id="ARBA00022980"/>
    </source>
</evidence>
<comment type="function">
    <text evidence="5">This is one of the proteins that binds to the 5S RNA in the ribosome where it forms part of the central protuberance.</text>
</comment>
<keyword evidence="1 5" id="KW-0699">rRNA-binding</keyword>
<dbReference type="InterPro" id="IPR011035">
    <property type="entry name" value="Ribosomal_bL25/Gln-tRNA_synth"/>
</dbReference>
<accession>E4KQ68</accession>
<protein>
    <recommendedName>
        <fullName evidence="5">Large ribosomal subunit protein bL25</fullName>
    </recommendedName>
    <alternativeName>
        <fullName evidence="5">General stress protein CTC</fullName>
    </alternativeName>
</protein>
<feature type="domain" description="Large ribosomal subunit protein bL25 L25" evidence="7">
    <location>
        <begin position="3"/>
        <end position="89"/>
    </location>
</feature>
<keyword evidence="2 5" id="KW-0694">RNA-binding</keyword>
<dbReference type="EMBL" id="AENN01000016">
    <property type="protein sequence ID" value="EFR30886.1"/>
    <property type="molecule type" value="Genomic_DNA"/>
</dbReference>
<evidence type="ECO:0000256" key="4">
    <source>
        <dbReference type="ARBA" id="ARBA00023274"/>
    </source>
</evidence>
<keyword evidence="10" id="KW-1185">Reference proteome</keyword>
<dbReference type="SUPFAM" id="SSF50715">
    <property type="entry name" value="Ribosomal protein L25-like"/>
    <property type="match status" value="1"/>
</dbReference>
<dbReference type="InterPro" id="IPR029751">
    <property type="entry name" value="Ribosomal_L25_dom"/>
</dbReference>
<dbReference type="InterPro" id="IPR001021">
    <property type="entry name" value="Ribosomal_bL25_long"/>
</dbReference>
<dbReference type="InterPro" id="IPR037121">
    <property type="entry name" value="Ribosomal_bL25_C"/>
</dbReference>
<dbReference type="STRING" id="908337.HMPREF9257_1667"/>
<evidence type="ECO:0000256" key="1">
    <source>
        <dbReference type="ARBA" id="ARBA00022730"/>
    </source>
</evidence>
<dbReference type="Proteomes" id="UP000005990">
    <property type="component" value="Unassembled WGS sequence"/>
</dbReference>
<keyword evidence="3 5" id="KW-0689">Ribosomal protein</keyword>
<dbReference type="RefSeq" id="WP_006418672.1">
    <property type="nucleotide sequence ID" value="NZ_AENN01000016.1"/>
</dbReference>
<dbReference type="Gene3D" id="2.40.240.10">
    <property type="entry name" value="Ribosomal Protein L25, Chain P"/>
    <property type="match status" value="1"/>
</dbReference>
<organism evidence="9 10">
    <name type="scientific">Eremococcus coleocola ACS-139-V-Col8</name>
    <dbReference type="NCBI Taxonomy" id="908337"/>
    <lineage>
        <taxon>Bacteria</taxon>
        <taxon>Bacillati</taxon>
        <taxon>Bacillota</taxon>
        <taxon>Bacilli</taxon>
        <taxon>Lactobacillales</taxon>
        <taxon>Aerococcaceae</taxon>
        <taxon>Eremococcus</taxon>
    </lineage>
</organism>
<dbReference type="PANTHER" id="PTHR33284:SF1">
    <property type="entry name" value="RIBOSOMAL PROTEIN L25_GLN-TRNA SYNTHETASE, ANTI-CODON-BINDING DOMAIN-CONTAINING PROTEIN"/>
    <property type="match status" value="1"/>
</dbReference>
<comment type="subunit">
    <text evidence="5">Part of the 50S ribosomal subunit; part of the 5S rRNA/L5/L18/L25 subcomplex. Contacts the 5S rRNA. Binds to the 5S rRNA independently of L5 and L18.</text>
</comment>
<feature type="compositionally biased region" description="Acidic residues" evidence="6">
    <location>
        <begin position="180"/>
        <end position="190"/>
    </location>
</feature>
<sequence length="205" mass="22250">MKLSAELRTETGTAASKRARRQGLIPVTMYGKDFETQSLLINAREFEAILRKEGSNAVFELETDGKTQTVWVKDFQKAALKSEFYSVDLEAISANQKLEVEIPLVLVGEESVKVGIVETVINSILAEAPASNIPQSFELDVTGMEIGDTKAVSDLEVPSDVTVLLEADQTIVSVSAPSEAEVEEDEEAAEPEVIGESAEEEEDAE</sequence>
<feature type="domain" description="Large ribosomal subunit protein bL25 beta" evidence="8">
    <location>
        <begin position="97"/>
        <end position="177"/>
    </location>
</feature>
<evidence type="ECO:0000313" key="10">
    <source>
        <dbReference type="Proteomes" id="UP000005990"/>
    </source>
</evidence>
<dbReference type="Gene3D" id="2.170.120.20">
    <property type="entry name" value="Ribosomal protein L25, beta domain"/>
    <property type="match status" value="1"/>
</dbReference>
<evidence type="ECO:0000313" key="9">
    <source>
        <dbReference type="EMBL" id="EFR30886.1"/>
    </source>
</evidence>
<dbReference type="PANTHER" id="PTHR33284">
    <property type="entry name" value="RIBOSOMAL PROTEIN L25/GLN-TRNA SYNTHETASE, ANTI-CODON-BINDING DOMAIN-CONTAINING PROTEIN"/>
    <property type="match status" value="1"/>
</dbReference>
<evidence type="ECO:0000256" key="5">
    <source>
        <dbReference type="HAMAP-Rule" id="MF_01334"/>
    </source>
</evidence>